<evidence type="ECO:0000256" key="2">
    <source>
        <dbReference type="ARBA" id="ARBA00022771"/>
    </source>
</evidence>
<comment type="caution">
    <text evidence="6">The sequence shown here is derived from an EMBL/GenBank/DDBJ whole genome shotgun (WGS) entry which is preliminary data.</text>
</comment>
<dbReference type="AlphaFoldDB" id="A0A813S2D4"/>
<protein>
    <recommendedName>
        <fullName evidence="8">MULE transposase domain-containing protein</fullName>
    </recommendedName>
</protein>
<dbReference type="PANTHER" id="PTHR47160:SF10">
    <property type="entry name" value="MULE TRANSPOSASE DOMAIN-CONTAINING PROTEIN"/>
    <property type="match status" value="1"/>
</dbReference>
<dbReference type="InterPro" id="IPR018289">
    <property type="entry name" value="MULE_transposase_dom"/>
</dbReference>
<accession>A0A813S2D4</accession>
<dbReference type="OrthoDB" id="10029846at2759"/>
<evidence type="ECO:0000259" key="4">
    <source>
        <dbReference type="Pfam" id="PF04500"/>
    </source>
</evidence>
<dbReference type="Proteomes" id="UP000663832">
    <property type="component" value="Unassembled WGS sequence"/>
</dbReference>
<keyword evidence="1" id="KW-0479">Metal-binding</keyword>
<reference evidence="6" key="1">
    <citation type="submission" date="2021-02" db="EMBL/GenBank/DDBJ databases">
        <authorList>
            <person name="Nowell W R."/>
        </authorList>
    </citation>
    <scope>NUCLEOTIDE SEQUENCE</scope>
</reference>
<dbReference type="PANTHER" id="PTHR47160">
    <property type="entry name" value="PUTATIVE-RELATED"/>
    <property type="match status" value="1"/>
</dbReference>
<feature type="domain" description="MULE transposase" evidence="5">
    <location>
        <begin position="197"/>
        <end position="293"/>
    </location>
</feature>
<dbReference type="GO" id="GO:0008270">
    <property type="term" value="F:zinc ion binding"/>
    <property type="evidence" value="ECO:0007669"/>
    <property type="project" value="UniProtKB-KW"/>
</dbReference>
<sequence length="467" mass="53499">MMHPTSSLTPEITFIKSNKNQRLVAINGYMYVRNKSTSKITYWTCIVKTCLAGVHISLQDQFDKFTKSEHNHLPVPERIEIRKMMSKVKARVNTETTAIGQIYHEELAKANLSKSALAVVATARIANSGLNKKRRKTTPILPSSVDFDIPLKYKMTTTGERYLLADRVQRCEDEITQRIIVFATDEQLRTLFTSSHILMDGTFDSTPSHFHQIYSIHALKNDHSFVCVIALLGGQSSIIYKELFSILTKHADRLDLAFRPEKITSDFEPALIKTIAEVMPNSRHIGCNFHFVNALYRQMQRLGLTTPYQDDESVRSTVRKLMGLSLVPFETIEPAFKLIASEAPSSTKPLIQYFNAYWMTKIKWTLWNVSDVEIKTNNVVEGWNHHFNRLVAKYHPNVWTLFEALQKEEVAVRQQILKMIMGEKKIKNKKTIELQEKISSSRSLFYQNQITLPELLTGLSLLVGTSK</sequence>
<dbReference type="Pfam" id="PF04500">
    <property type="entry name" value="FLYWCH"/>
    <property type="match status" value="1"/>
</dbReference>
<feature type="domain" description="FLYWCH-type" evidence="4">
    <location>
        <begin position="14"/>
        <end position="72"/>
    </location>
</feature>
<dbReference type="Pfam" id="PF10551">
    <property type="entry name" value="MULE"/>
    <property type="match status" value="1"/>
</dbReference>
<evidence type="ECO:0000313" key="6">
    <source>
        <dbReference type="EMBL" id="CAF0790236.1"/>
    </source>
</evidence>
<name>A0A813S2D4_9BILA</name>
<keyword evidence="7" id="KW-1185">Reference proteome</keyword>
<keyword evidence="3" id="KW-0862">Zinc</keyword>
<organism evidence="6 7">
    <name type="scientific">Adineta steineri</name>
    <dbReference type="NCBI Taxonomy" id="433720"/>
    <lineage>
        <taxon>Eukaryota</taxon>
        <taxon>Metazoa</taxon>
        <taxon>Spiralia</taxon>
        <taxon>Gnathifera</taxon>
        <taxon>Rotifera</taxon>
        <taxon>Eurotatoria</taxon>
        <taxon>Bdelloidea</taxon>
        <taxon>Adinetida</taxon>
        <taxon>Adinetidae</taxon>
        <taxon>Adineta</taxon>
    </lineage>
</organism>
<evidence type="ECO:0000313" key="7">
    <source>
        <dbReference type="Proteomes" id="UP000663832"/>
    </source>
</evidence>
<evidence type="ECO:0008006" key="8">
    <source>
        <dbReference type="Google" id="ProtNLM"/>
    </source>
</evidence>
<proteinExistence type="predicted"/>
<dbReference type="InterPro" id="IPR007588">
    <property type="entry name" value="Znf_FLYWCH"/>
</dbReference>
<dbReference type="EMBL" id="CAJNOM010000013">
    <property type="protein sequence ID" value="CAF0790236.1"/>
    <property type="molecule type" value="Genomic_DNA"/>
</dbReference>
<evidence type="ECO:0000256" key="1">
    <source>
        <dbReference type="ARBA" id="ARBA00022723"/>
    </source>
</evidence>
<keyword evidence="2" id="KW-0863">Zinc-finger</keyword>
<evidence type="ECO:0000256" key="3">
    <source>
        <dbReference type="ARBA" id="ARBA00022833"/>
    </source>
</evidence>
<gene>
    <name evidence="6" type="ORF">QVE165_LOCUS3657</name>
</gene>
<evidence type="ECO:0000259" key="5">
    <source>
        <dbReference type="Pfam" id="PF10551"/>
    </source>
</evidence>
<dbReference type="Gene3D" id="2.20.25.240">
    <property type="match status" value="1"/>
</dbReference>